<keyword evidence="4 9" id="KW-0028">Amino-acid biosynthesis</keyword>
<keyword evidence="12" id="KW-1185">Reference proteome</keyword>
<keyword evidence="7 9" id="KW-0456">Lyase</keyword>
<dbReference type="Proteomes" id="UP000198660">
    <property type="component" value="Unassembled WGS sequence"/>
</dbReference>
<comment type="catalytic activity">
    <reaction evidence="8 9">
        <text>(1S,2R)-1-C-(indol-3-yl)glycerol 3-phosphate + L-serine = D-glyceraldehyde 3-phosphate + L-tryptophan + H2O</text>
        <dbReference type="Rhea" id="RHEA:10532"/>
        <dbReference type="ChEBI" id="CHEBI:15377"/>
        <dbReference type="ChEBI" id="CHEBI:33384"/>
        <dbReference type="ChEBI" id="CHEBI:57912"/>
        <dbReference type="ChEBI" id="CHEBI:58866"/>
        <dbReference type="ChEBI" id="CHEBI:59776"/>
        <dbReference type="EC" id="4.2.1.20"/>
    </reaction>
</comment>
<dbReference type="HAMAP" id="MF_00131">
    <property type="entry name" value="Trp_synth_alpha"/>
    <property type="match status" value="1"/>
</dbReference>
<dbReference type="GO" id="GO:0004834">
    <property type="term" value="F:tryptophan synthase activity"/>
    <property type="evidence" value="ECO:0007669"/>
    <property type="project" value="UniProtKB-UniRule"/>
</dbReference>
<evidence type="ECO:0000256" key="3">
    <source>
        <dbReference type="ARBA" id="ARBA00011270"/>
    </source>
</evidence>
<comment type="function">
    <text evidence="1 9">The alpha subunit is responsible for the aldol cleavage of indoleglycerol phosphate to indole and glyceraldehyde 3-phosphate.</text>
</comment>
<evidence type="ECO:0000256" key="8">
    <source>
        <dbReference type="ARBA" id="ARBA00049047"/>
    </source>
</evidence>
<dbReference type="PANTHER" id="PTHR43406:SF1">
    <property type="entry name" value="TRYPTOPHAN SYNTHASE ALPHA CHAIN, CHLOROPLASTIC"/>
    <property type="match status" value="1"/>
</dbReference>
<dbReference type="CDD" id="cd04724">
    <property type="entry name" value="Tryptophan_synthase_alpha"/>
    <property type="match status" value="1"/>
</dbReference>
<dbReference type="PROSITE" id="PS00167">
    <property type="entry name" value="TRP_SYNTHASE_ALPHA"/>
    <property type="match status" value="1"/>
</dbReference>
<feature type="active site" description="Proton acceptor" evidence="9">
    <location>
        <position position="56"/>
    </location>
</feature>
<dbReference type="Pfam" id="PF00290">
    <property type="entry name" value="Trp_syntA"/>
    <property type="match status" value="1"/>
</dbReference>
<dbReference type="OrthoDB" id="9804578at2"/>
<dbReference type="PANTHER" id="PTHR43406">
    <property type="entry name" value="TRYPTOPHAN SYNTHASE, ALPHA CHAIN"/>
    <property type="match status" value="1"/>
</dbReference>
<dbReference type="InterPro" id="IPR013785">
    <property type="entry name" value="Aldolase_TIM"/>
</dbReference>
<sequence>MNRIADAFKRPGRKVIPYVTAGDPNPEASLEIIRMLDQEGACAIELGVPYSDPLADGPVIQAASSRALNQGMTLTGVLQLANEARQQGVKAPLILFSYVNPLLRFGLDELVKKAKTSGIDGMIIPDLPYEESGELRHLAEESGLCLIPLVAPTSKERVQRIASEAQGFIYCVSSLGTTGARSSFSAEVEEFLDMVKQVSKVPTAVGFGISQREHVDRFLNHTDAAVVGSALVQRIGERATSLQDVHTRERSLEEIRAFFCELVKGVGTTEANVT</sequence>
<dbReference type="AlphaFoldDB" id="A0A1I6TZG8"/>
<dbReference type="RefSeq" id="WP_091838649.1">
    <property type="nucleotide sequence ID" value="NZ_FPAA01000012.1"/>
</dbReference>
<feature type="active site" description="Proton acceptor" evidence="9">
    <location>
        <position position="45"/>
    </location>
</feature>
<dbReference type="EMBL" id="FPAA01000012">
    <property type="protein sequence ID" value="SFS94591.1"/>
    <property type="molecule type" value="Genomic_DNA"/>
</dbReference>
<evidence type="ECO:0000313" key="11">
    <source>
        <dbReference type="EMBL" id="SFS94591.1"/>
    </source>
</evidence>
<dbReference type="InterPro" id="IPR018204">
    <property type="entry name" value="Trp_synthase_alpha_AS"/>
</dbReference>
<accession>A0A1I6TZG8</accession>
<gene>
    <name evidence="9" type="primary">trpA</name>
    <name evidence="11" type="ORF">SAMN05444972_11249</name>
</gene>
<comment type="subunit">
    <text evidence="3 9">Tetramer of two alpha and two beta chains.</text>
</comment>
<proteinExistence type="inferred from homology"/>
<dbReference type="UniPathway" id="UPA00035">
    <property type="reaction ID" value="UER00044"/>
</dbReference>
<dbReference type="EC" id="4.2.1.20" evidence="9"/>
<dbReference type="Gene3D" id="3.20.20.70">
    <property type="entry name" value="Aldolase class I"/>
    <property type="match status" value="1"/>
</dbReference>
<name>A0A1I6TZG8_9BACL</name>
<keyword evidence="5 9" id="KW-0822">Tryptophan biosynthesis</keyword>
<comment type="pathway">
    <text evidence="2 9">Amino-acid biosynthesis; L-tryptophan biosynthesis; L-tryptophan from chorismate: step 5/5.</text>
</comment>
<evidence type="ECO:0000256" key="7">
    <source>
        <dbReference type="ARBA" id="ARBA00023239"/>
    </source>
</evidence>
<evidence type="ECO:0000313" key="12">
    <source>
        <dbReference type="Proteomes" id="UP000198660"/>
    </source>
</evidence>
<dbReference type="InterPro" id="IPR011060">
    <property type="entry name" value="RibuloseP-bd_barrel"/>
</dbReference>
<evidence type="ECO:0000256" key="4">
    <source>
        <dbReference type="ARBA" id="ARBA00022605"/>
    </source>
</evidence>
<dbReference type="SUPFAM" id="SSF51366">
    <property type="entry name" value="Ribulose-phoshate binding barrel"/>
    <property type="match status" value="1"/>
</dbReference>
<evidence type="ECO:0000256" key="9">
    <source>
        <dbReference type="HAMAP-Rule" id="MF_00131"/>
    </source>
</evidence>
<protein>
    <recommendedName>
        <fullName evidence="9">Tryptophan synthase alpha chain</fullName>
        <ecNumber evidence="9">4.2.1.20</ecNumber>
    </recommendedName>
</protein>
<evidence type="ECO:0000256" key="5">
    <source>
        <dbReference type="ARBA" id="ARBA00022822"/>
    </source>
</evidence>
<dbReference type="GO" id="GO:0005829">
    <property type="term" value="C:cytosol"/>
    <property type="evidence" value="ECO:0007669"/>
    <property type="project" value="TreeGrafter"/>
</dbReference>
<organism evidence="11 12">
    <name type="scientific">Marininema halotolerans</name>
    <dbReference type="NCBI Taxonomy" id="1155944"/>
    <lineage>
        <taxon>Bacteria</taxon>
        <taxon>Bacillati</taxon>
        <taxon>Bacillota</taxon>
        <taxon>Bacilli</taxon>
        <taxon>Bacillales</taxon>
        <taxon>Thermoactinomycetaceae</taxon>
        <taxon>Marininema</taxon>
    </lineage>
</organism>
<dbReference type="InterPro" id="IPR002028">
    <property type="entry name" value="Trp_synthase_suA"/>
</dbReference>
<evidence type="ECO:0000256" key="2">
    <source>
        <dbReference type="ARBA" id="ARBA00004733"/>
    </source>
</evidence>
<comment type="similarity">
    <text evidence="9 10">Belongs to the TrpA family.</text>
</comment>
<evidence type="ECO:0000256" key="10">
    <source>
        <dbReference type="RuleBase" id="RU003662"/>
    </source>
</evidence>
<dbReference type="FunFam" id="3.20.20.70:FF:000037">
    <property type="entry name" value="Tryptophan synthase alpha chain"/>
    <property type="match status" value="1"/>
</dbReference>
<evidence type="ECO:0000256" key="1">
    <source>
        <dbReference type="ARBA" id="ARBA00003365"/>
    </source>
</evidence>
<evidence type="ECO:0000256" key="6">
    <source>
        <dbReference type="ARBA" id="ARBA00023141"/>
    </source>
</evidence>
<dbReference type="NCBIfam" id="TIGR00262">
    <property type="entry name" value="trpA"/>
    <property type="match status" value="1"/>
</dbReference>
<keyword evidence="6 9" id="KW-0057">Aromatic amino acid biosynthesis</keyword>
<reference evidence="12" key="1">
    <citation type="submission" date="2016-10" db="EMBL/GenBank/DDBJ databases">
        <authorList>
            <person name="Varghese N."/>
            <person name="Submissions S."/>
        </authorList>
    </citation>
    <scope>NUCLEOTIDE SEQUENCE [LARGE SCALE GENOMIC DNA]</scope>
    <source>
        <strain evidence="12">DSM 45789</strain>
    </source>
</reference>